<comment type="caution">
    <text evidence="1">The sequence shown here is derived from an EMBL/GenBank/DDBJ whole genome shotgun (WGS) entry which is preliminary data.</text>
</comment>
<keyword evidence="2" id="KW-1185">Reference proteome</keyword>
<proteinExistence type="predicted"/>
<dbReference type="PANTHER" id="PTHR33067">
    <property type="entry name" value="RNA-DIRECTED DNA POLYMERASE-RELATED"/>
    <property type="match status" value="1"/>
</dbReference>
<dbReference type="PANTHER" id="PTHR33067:SF15">
    <property type="entry name" value="RNA-DIRECTED DNA POLYMERASE"/>
    <property type="match status" value="1"/>
</dbReference>
<organism evidence="1 2">
    <name type="scientific">Lactuca sativa</name>
    <name type="common">Garden lettuce</name>
    <dbReference type="NCBI Taxonomy" id="4236"/>
    <lineage>
        <taxon>Eukaryota</taxon>
        <taxon>Viridiplantae</taxon>
        <taxon>Streptophyta</taxon>
        <taxon>Embryophyta</taxon>
        <taxon>Tracheophyta</taxon>
        <taxon>Spermatophyta</taxon>
        <taxon>Magnoliopsida</taxon>
        <taxon>eudicotyledons</taxon>
        <taxon>Gunneridae</taxon>
        <taxon>Pentapetalae</taxon>
        <taxon>asterids</taxon>
        <taxon>campanulids</taxon>
        <taxon>Asterales</taxon>
        <taxon>Asteraceae</taxon>
        <taxon>Cichorioideae</taxon>
        <taxon>Cichorieae</taxon>
        <taxon>Lactucinae</taxon>
        <taxon>Lactuca</taxon>
    </lineage>
</organism>
<dbReference type="AlphaFoldDB" id="A0A9R1UST6"/>
<dbReference type="Proteomes" id="UP000235145">
    <property type="component" value="Unassembled WGS sequence"/>
</dbReference>
<dbReference type="EMBL" id="NBSK02000008">
    <property type="protein sequence ID" value="KAJ0192293.1"/>
    <property type="molecule type" value="Genomic_DNA"/>
</dbReference>
<accession>A0A9R1UST6</accession>
<evidence type="ECO:0000313" key="1">
    <source>
        <dbReference type="EMBL" id="KAJ0192293.1"/>
    </source>
</evidence>
<evidence type="ECO:0008006" key="3">
    <source>
        <dbReference type="Google" id="ProtNLM"/>
    </source>
</evidence>
<dbReference type="InterPro" id="IPR021109">
    <property type="entry name" value="Peptidase_aspartic_dom_sf"/>
</dbReference>
<reference evidence="1 2" key="1">
    <citation type="journal article" date="2017" name="Nat. Commun.">
        <title>Genome assembly with in vitro proximity ligation data and whole-genome triplication in lettuce.</title>
        <authorList>
            <person name="Reyes-Chin-Wo S."/>
            <person name="Wang Z."/>
            <person name="Yang X."/>
            <person name="Kozik A."/>
            <person name="Arikit S."/>
            <person name="Song C."/>
            <person name="Xia L."/>
            <person name="Froenicke L."/>
            <person name="Lavelle D.O."/>
            <person name="Truco M.J."/>
            <person name="Xia R."/>
            <person name="Zhu S."/>
            <person name="Xu C."/>
            <person name="Xu H."/>
            <person name="Xu X."/>
            <person name="Cox K."/>
            <person name="Korf I."/>
            <person name="Meyers B.C."/>
            <person name="Michelmore R.W."/>
        </authorList>
    </citation>
    <scope>NUCLEOTIDE SEQUENCE [LARGE SCALE GENOMIC DNA]</scope>
    <source>
        <strain evidence="2">cv. Salinas</strain>
        <tissue evidence="1">Seedlings</tissue>
    </source>
</reference>
<evidence type="ECO:0000313" key="2">
    <source>
        <dbReference type="Proteomes" id="UP000235145"/>
    </source>
</evidence>
<dbReference type="Gene3D" id="2.40.70.10">
    <property type="entry name" value="Acid Proteases"/>
    <property type="match status" value="1"/>
</dbReference>
<gene>
    <name evidence="1" type="ORF">LSAT_V11C800441010</name>
</gene>
<protein>
    <recommendedName>
        <fullName evidence="3">Reverse transcriptase domain-containing protein</fullName>
    </recommendedName>
</protein>
<name>A0A9R1UST6_LACSA</name>
<sequence length="104" mass="11943">MEKINLGCHTLRGVLEDVLVQVNQLVFTMDFYVIDIEDKTPSKSSMILLGRPFMNTTDTIIDVHKGKITMEFDGETIDFNIFEAMRYPNNISPLYRVDVIDPIT</sequence>